<keyword evidence="8" id="KW-1185">Reference proteome</keyword>
<evidence type="ECO:0008006" key="9">
    <source>
        <dbReference type="Google" id="ProtNLM"/>
    </source>
</evidence>
<dbReference type="PANTHER" id="PTHR19432">
    <property type="entry name" value="SUGAR TRANSPORTER"/>
    <property type="match status" value="1"/>
</dbReference>
<gene>
    <name evidence="7" type="ORF">MCUN1_003846</name>
</gene>
<feature type="transmembrane region" description="Helical" evidence="6">
    <location>
        <begin position="280"/>
        <end position="301"/>
    </location>
</feature>
<dbReference type="GO" id="GO:0005886">
    <property type="term" value="C:plasma membrane"/>
    <property type="evidence" value="ECO:0007669"/>
    <property type="project" value="TreeGrafter"/>
</dbReference>
<keyword evidence="4 6" id="KW-1133">Transmembrane helix</keyword>
<dbReference type="AlphaFoldDB" id="A0AAF0EXF6"/>
<feature type="transmembrane region" description="Helical" evidence="6">
    <location>
        <begin position="16"/>
        <end position="37"/>
    </location>
</feature>
<dbReference type="EMBL" id="CP119882">
    <property type="protein sequence ID" value="WFD36954.1"/>
    <property type="molecule type" value="Genomic_DNA"/>
</dbReference>
<protein>
    <recommendedName>
        <fullName evidence="9">General alpha-glucoside permease</fullName>
    </recommendedName>
</protein>
<dbReference type="Gene3D" id="1.20.1250.20">
    <property type="entry name" value="MFS general substrate transporter like domains"/>
    <property type="match status" value="1"/>
</dbReference>
<evidence type="ECO:0000313" key="8">
    <source>
        <dbReference type="Proteomes" id="UP001219933"/>
    </source>
</evidence>
<evidence type="ECO:0000256" key="6">
    <source>
        <dbReference type="SAM" id="Phobius"/>
    </source>
</evidence>
<feature type="transmembrane region" description="Helical" evidence="6">
    <location>
        <begin position="322"/>
        <end position="346"/>
    </location>
</feature>
<evidence type="ECO:0000256" key="1">
    <source>
        <dbReference type="ARBA" id="ARBA00004141"/>
    </source>
</evidence>
<evidence type="ECO:0000256" key="3">
    <source>
        <dbReference type="ARBA" id="ARBA00022692"/>
    </source>
</evidence>
<dbReference type="Proteomes" id="UP001219933">
    <property type="component" value="Chromosome 6"/>
</dbReference>
<evidence type="ECO:0000256" key="5">
    <source>
        <dbReference type="ARBA" id="ARBA00023136"/>
    </source>
</evidence>
<evidence type="ECO:0000256" key="4">
    <source>
        <dbReference type="ARBA" id="ARBA00022989"/>
    </source>
</evidence>
<evidence type="ECO:0000256" key="2">
    <source>
        <dbReference type="ARBA" id="ARBA00022448"/>
    </source>
</evidence>
<dbReference type="GO" id="GO:0008506">
    <property type="term" value="F:sucrose:proton symporter activity"/>
    <property type="evidence" value="ECO:0007669"/>
    <property type="project" value="TreeGrafter"/>
</dbReference>
<feature type="transmembrane region" description="Helical" evidence="6">
    <location>
        <begin position="49"/>
        <end position="67"/>
    </location>
</feature>
<feature type="transmembrane region" description="Helical" evidence="6">
    <location>
        <begin position="598"/>
        <end position="622"/>
    </location>
</feature>
<organism evidence="7 8">
    <name type="scientific">Malassezia cuniculi</name>
    <dbReference type="NCBI Taxonomy" id="948313"/>
    <lineage>
        <taxon>Eukaryota</taxon>
        <taxon>Fungi</taxon>
        <taxon>Dikarya</taxon>
        <taxon>Basidiomycota</taxon>
        <taxon>Ustilaginomycotina</taxon>
        <taxon>Malasseziomycetes</taxon>
        <taxon>Malasseziales</taxon>
        <taxon>Malasseziaceae</taxon>
        <taxon>Malassezia</taxon>
    </lineage>
</organism>
<feature type="transmembrane region" description="Helical" evidence="6">
    <location>
        <begin position="175"/>
        <end position="195"/>
    </location>
</feature>
<feature type="transmembrane region" description="Helical" evidence="6">
    <location>
        <begin position="492"/>
        <end position="511"/>
    </location>
</feature>
<keyword evidence="3 6" id="KW-0812">Transmembrane</keyword>
<name>A0AAF0EXF6_9BASI</name>
<sequence length="623" mass="69619">MSSALHIHRSDRTDQFLVWLAGPLSGLIVQPIIGSLSDSSTSPFRRRKYMLGSAVVLALSTLLIAFAEPISEAFLNAFGSGLGTWDPVHKANVQHMVQALSIIGFWVLDFALNALQVVSRALILDHADTGEQNRANAWHGRMLHIGKIVGYWSGWVDLSHSPLLAWVGGDQFRKFAIISIVCMFFGVGITCYSTPEPAAERTQGRTVSPVSVWTRMAQSVSHVWQVSRTLPPSIRSVCYVQLFNTMGWFPFLFYSTTYVINKAPNSTKKHLDDMEKLGSFAMLLFALLSLSGGVLLPFLSFAGAPDVAQDNAPSRRIGLRLATLRTIWTYGTFIHFFLLALGTWFVTSLRGAIFLVMLMGIPWSISCWVPYALIGEFVREAESQNPGYVDYWPTQSSTERVMPYVGHNEKVALDVHEYTRINQADDDENDDEDFIYQNSPKNNRPITLNLYFTAILKVSLLRWREFIFSAEHEGISFLDKVVIDTYVMEGIIIFYAFTIVSLIAVTPIVIWRAGVSPFIKKAVYALVVCFCGEHKRYEPVHADTSVVENTALKSDTVRQRKPQQDAGADISATTVAPKQKVVLDALATRIFQDTYHMIVYIGVGFIGTGLTHKLLMCLGLVYK</sequence>
<accession>A0AAF0EXF6</accession>
<dbReference type="PANTHER" id="PTHR19432:SF35">
    <property type="entry name" value="SOLUTE CARRIER FAMILY 45 MEMBER 3 ISOFORM X1"/>
    <property type="match status" value="1"/>
</dbReference>
<reference evidence="7" key="1">
    <citation type="submission" date="2023-03" db="EMBL/GenBank/DDBJ databases">
        <title>Mating type loci evolution in Malassezia.</title>
        <authorList>
            <person name="Coelho M.A."/>
        </authorList>
    </citation>
    <scope>NUCLEOTIDE SEQUENCE</scope>
    <source>
        <strain evidence="7">CBS 11721</strain>
    </source>
</reference>
<proteinExistence type="predicted"/>
<comment type="subcellular location">
    <subcellularLocation>
        <location evidence="1">Membrane</location>
        <topology evidence="1">Multi-pass membrane protein</topology>
    </subcellularLocation>
</comment>
<evidence type="ECO:0000313" key="7">
    <source>
        <dbReference type="EMBL" id="WFD36954.1"/>
    </source>
</evidence>
<feature type="transmembrane region" description="Helical" evidence="6">
    <location>
        <begin position="352"/>
        <end position="374"/>
    </location>
</feature>
<keyword evidence="2" id="KW-0813">Transport</keyword>
<feature type="transmembrane region" description="Helical" evidence="6">
    <location>
        <begin position="95"/>
        <end position="115"/>
    </location>
</feature>
<keyword evidence="5 6" id="KW-0472">Membrane</keyword>
<feature type="transmembrane region" description="Helical" evidence="6">
    <location>
        <begin position="237"/>
        <end position="260"/>
    </location>
</feature>
<dbReference type="SUPFAM" id="SSF103473">
    <property type="entry name" value="MFS general substrate transporter"/>
    <property type="match status" value="1"/>
</dbReference>
<dbReference type="InterPro" id="IPR036259">
    <property type="entry name" value="MFS_trans_sf"/>
</dbReference>